<dbReference type="Pfam" id="PF04909">
    <property type="entry name" value="Amidohydro_2"/>
    <property type="match status" value="1"/>
</dbReference>
<dbReference type="GeneID" id="81371238"/>
<accession>A0A9W9VZE6</accession>
<dbReference type="InterPro" id="IPR032466">
    <property type="entry name" value="Metal_Hydrolase"/>
</dbReference>
<evidence type="ECO:0000256" key="1">
    <source>
        <dbReference type="ARBA" id="ARBA00038310"/>
    </source>
</evidence>
<gene>
    <name evidence="3" type="ORF">N7509_007621</name>
</gene>
<proteinExistence type="inferred from homology"/>
<reference evidence="3" key="1">
    <citation type="submission" date="2022-12" db="EMBL/GenBank/DDBJ databases">
        <authorList>
            <person name="Petersen C."/>
        </authorList>
    </citation>
    <scope>NUCLEOTIDE SEQUENCE</scope>
    <source>
        <strain evidence="3">IBT 29677</strain>
    </source>
</reference>
<dbReference type="SUPFAM" id="SSF51556">
    <property type="entry name" value="Metallo-dependent hydrolases"/>
    <property type="match status" value="1"/>
</dbReference>
<dbReference type="InterPro" id="IPR006680">
    <property type="entry name" value="Amidohydro-rel"/>
</dbReference>
<feature type="domain" description="Amidohydrolase-related" evidence="2">
    <location>
        <begin position="204"/>
        <end position="346"/>
    </location>
</feature>
<name>A0A9W9VZE6_9EURO</name>
<evidence type="ECO:0000259" key="2">
    <source>
        <dbReference type="Pfam" id="PF04909"/>
    </source>
</evidence>
<dbReference type="InterPro" id="IPR052350">
    <property type="entry name" value="Metallo-dep_Lactonases"/>
</dbReference>
<dbReference type="Gene3D" id="3.20.20.140">
    <property type="entry name" value="Metal-dependent hydrolases"/>
    <property type="match status" value="1"/>
</dbReference>
<dbReference type="PANTHER" id="PTHR43569:SF2">
    <property type="entry name" value="AMIDOHYDROLASE-RELATED DOMAIN-CONTAINING PROTEIN"/>
    <property type="match status" value="1"/>
</dbReference>
<dbReference type="GO" id="GO:0016787">
    <property type="term" value="F:hydrolase activity"/>
    <property type="evidence" value="ECO:0007669"/>
    <property type="project" value="InterPro"/>
</dbReference>
<dbReference type="OrthoDB" id="2135488at2759"/>
<dbReference type="AlphaFoldDB" id="A0A9W9VZE6"/>
<organism evidence="3 4">
    <name type="scientific">Penicillium cosmopolitanum</name>
    <dbReference type="NCBI Taxonomy" id="1131564"/>
    <lineage>
        <taxon>Eukaryota</taxon>
        <taxon>Fungi</taxon>
        <taxon>Dikarya</taxon>
        <taxon>Ascomycota</taxon>
        <taxon>Pezizomycotina</taxon>
        <taxon>Eurotiomycetes</taxon>
        <taxon>Eurotiomycetidae</taxon>
        <taxon>Eurotiales</taxon>
        <taxon>Aspergillaceae</taxon>
        <taxon>Penicillium</taxon>
    </lineage>
</organism>
<evidence type="ECO:0000313" key="3">
    <source>
        <dbReference type="EMBL" id="KAJ5392131.1"/>
    </source>
</evidence>
<comment type="similarity">
    <text evidence="1">Belongs to the metallo-dependent hydrolases superfamily.</text>
</comment>
<comment type="caution">
    <text evidence="3">The sequence shown here is derived from an EMBL/GenBank/DDBJ whole genome shotgun (WGS) entry which is preliminary data.</text>
</comment>
<keyword evidence="4" id="KW-1185">Reference proteome</keyword>
<protein>
    <submittedName>
        <fullName evidence="3">Amidohydrolase family protein</fullName>
    </submittedName>
</protein>
<dbReference type="RefSeq" id="XP_056487809.1">
    <property type="nucleotide sequence ID" value="XM_056632258.1"/>
</dbReference>
<dbReference type="PANTHER" id="PTHR43569">
    <property type="entry name" value="AMIDOHYDROLASE"/>
    <property type="match status" value="1"/>
</dbReference>
<dbReference type="Proteomes" id="UP001147747">
    <property type="component" value="Unassembled WGS sequence"/>
</dbReference>
<sequence length="348" mass="38247">MPFPIVDSHIHLFPASHLPTLAWYTLDGPLSAQHSVDQYQHATTSVPAAPNASNEKYLRGFIFLETDRISSTEESTSESSNAPGWKHALDEVSFLSRVAQGKPVKGEGHLAADKDICLGIVKERTETADVWRKVCGVRYLVQDKPSGVMLEQRFVDGLCWLGKQGLAFDLGVDARQGGLGQLREAVQMMERVFSAARESGETAVTIVINHLCKPNLRLATDSLTAHPEYLEWKGLVTRMAQASPANYMKLSGAFSEILPLSEEDEVDIDGLASQIQPWTDVVFDAFGPDRVMFGSDWPVANIGGGGNNVAWGRWIRVVETILDRRGLTEEAKEGIWGQVAIKAYGIQL</sequence>
<reference evidence="3" key="2">
    <citation type="journal article" date="2023" name="IMA Fungus">
        <title>Comparative genomic study of the Penicillium genus elucidates a diverse pangenome and 15 lateral gene transfer events.</title>
        <authorList>
            <person name="Petersen C."/>
            <person name="Sorensen T."/>
            <person name="Nielsen M.R."/>
            <person name="Sondergaard T.E."/>
            <person name="Sorensen J.L."/>
            <person name="Fitzpatrick D.A."/>
            <person name="Frisvad J.C."/>
            <person name="Nielsen K.L."/>
        </authorList>
    </citation>
    <scope>NUCLEOTIDE SEQUENCE</scope>
    <source>
        <strain evidence="3">IBT 29677</strain>
    </source>
</reference>
<evidence type="ECO:0000313" key="4">
    <source>
        <dbReference type="Proteomes" id="UP001147747"/>
    </source>
</evidence>
<dbReference type="EMBL" id="JAPZBU010000008">
    <property type="protein sequence ID" value="KAJ5392131.1"/>
    <property type="molecule type" value="Genomic_DNA"/>
</dbReference>